<dbReference type="Pfam" id="PF01189">
    <property type="entry name" value="Methyltr_RsmB-F"/>
    <property type="match status" value="1"/>
</dbReference>
<dbReference type="InterPro" id="IPR029063">
    <property type="entry name" value="SAM-dependent_MTases_sf"/>
</dbReference>
<keyword evidence="8 14" id="KW-0808">Transferase</keyword>
<evidence type="ECO:0000256" key="7">
    <source>
        <dbReference type="ARBA" id="ARBA00022603"/>
    </source>
</evidence>
<keyword evidence="17" id="KW-1185">Reference proteome</keyword>
<evidence type="ECO:0000256" key="5">
    <source>
        <dbReference type="ARBA" id="ARBA00022490"/>
    </source>
</evidence>
<feature type="binding site" evidence="14">
    <location>
        <position position="294"/>
    </location>
    <ligand>
        <name>S-adenosyl-L-methionine</name>
        <dbReference type="ChEBI" id="CHEBI:59789"/>
    </ligand>
</feature>
<dbReference type="Pfam" id="PF01029">
    <property type="entry name" value="NusB"/>
    <property type="match status" value="1"/>
</dbReference>
<dbReference type="EC" id="2.1.1.176" evidence="4"/>
<dbReference type="PROSITE" id="PS01153">
    <property type="entry name" value="NOL1_NOP2_SUN"/>
    <property type="match status" value="1"/>
</dbReference>
<dbReference type="InterPro" id="IPR018314">
    <property type="entry name" value="RsmB/NOL1/NOP2-like_CS"/>
</dbReference>
<dbReference type="PANTHER" id="PTHR22807">
    <property type="entry name" value="NOP2 YEAST -RELATED NOL1/NOP2/FMU SUN DOMAIN-CONTAINING"/>
    <property type="match status" value="1"/>
</dbReference>
<feature type="domain" description="SAM-dependent MTase RsmB/NOP-type" evidence="15">
    <location>
        <begin position="158"/>
        <end position="413"/>
    </location>
</feature>
<proteinExistence type="inferred from homology"/>
<dbReference type="GO" id="GO:0008168">
    <property type="term" value="F:methyltransferase activity"/>
    <property type="evidence" value="ECO:0007669"/>
    <property type="project" value="UniProtKB-KW"/>
</dbReference>
<comment type="caution">
    <text evidence="16">The sequence shown here is derived from an EMBL/GenBank/DDBJ whole genome shotgun (WGS) entry which is preliminary data.</text>
</comment>
<dbReference type="NCBIfam" id="NF008149">
    <property type="entry name" value="PRK10901.1"/>
    <property type="match status" value="1"/>
</dbReference>
<evidence type="ECO:0000313" key="16">
    <source>
        <dbReference type="EMBL" id="NMQ06189.1"/>
    </source>
</evidence>
<dbReference type="GO" id="GO:0032259">
    <property type="term" value="P:methylation"/>
    <property type="evidence" value="ECO:0007669"/>
    <property type="project" value="UniProtKB-KW"/>
</dbReference>
<evidence type="ECO:0000256" key="8">
    <source>
        <dbReference type="ARBA" id="ARBA00022679"/>
    </source>
</evidence>
<feature type="active site" description="Nucleophile" evidence="14">
    <location>
        <position position="366"/>
    </location>
</feature>
<dbReference type="InterPro" id="IPR035926">
    <property type="entry name" value="NusB-like_sf"/>
</dbReference>
<keyword evidence="7 14" id="KW-0489">Methyltransferase</keyword>
<keyword evidence="9 14" id="KW-0949">S-adenosyl-L-methionine</keyword>
<reference evidence="16" key="1">
    <citation type="submission" date="2019-03" db="EMBL/GenBank/DDBJ databases">
        <title>Metabolic reconstructions from genomes of highly enriched 'Candidatus Accumulibacter' and 'Candidatus Competibacter' bioreactor populations.</title>
        <authorList>
            <person name="Annavajhala M.K."/>
            <person name="Welles L."/>
            <person name="Abbas B."/>
            <person name="Sorokin D."/>
            <person name="Park H."/>
            <person name="Van Loosdrecht M."/>
            <person name="Chandran K."/>
        </authorList>
    </citation>
    <scope>NUCLEOTIDE SEQUENCE</scope>
    <source>
        <strain evidence="16">SBR_L</strain>
    </source>
</reference>
<dbReference type="InterPro" id="IPR049560">
    <property type="entry name" value="MeTrfase_RsmB-F_NOP2_cat"/>
</dbReference>
<evidence type="ECO:0000256" key="9">
    <source>
        <dbReference type="ARBA" id="ARBA00022691"/>
    </source>
</evidence>
<evidence type="ECO:0000256" key="10">
    <source>
        <dbReference type="ARBA" id="ARBA00022884"/>
    </source>
</evidence>
<dbReference type="Gene3D" id="3.40.50.150">
    <property type="entry name" value="Vaccinia Virus protein VP39"/>
    <property type="match status" value="1"/>
</dbReference>
<dbReference type="InterPro" id="IPR004573">
    <property type="entry name" value="rRNA_ssu_MeTfrase_B"/>
</dbReference>
<organism evidence="16 17">
    <name type="scientific">Candidatus Accumulibacter contiguus</name>
    <dbReference type="NCBI Taxonomy" id="2954381"/>
    <lineage>
        <taxon>Bacteria</taxon>
        <taxon>Pseudomonadati</taxon>
        <taxon>Pseudomonadota</taxon>
        <taxon>Betaproteobacteria</taxon>
        <taxon>Candidatus Accumulibacter</taxon>
    </lineage>
</organism>
<dbReference type="NCBIfam" id="TIGR00563">
    <property type="entry name" value="rsmB"/>
    <property type="match status" value="1"/>
</dbReference>
<dbReference type="Gene3D" id="1.10.940.10">
    <property type="entry name" value="NusB-like"/>
    <property type="match status" value="1"/>
</dbReference>
<comment type="similarity">
    <text evidence="3 14">Belongs to the class I-like SAM-binding methyltransferase superfamily. RsmB/NOP family.</text>
</comment>
<evidence type="ECO:0000259" key="15">
    <source>
        <dbReference type="PROSITE" id="PS51686"/>
    </source>
</evidence>
<comment type="catalytic activity">
    <reaction evidence="13">
        <text>cytidine(967) in 16S rRNA + S-adenosyl-L-methionine = 5-methylcytidine(967) in 16S rRNA + S-adenosyl-L-homocysteine + H(+)</text>
        <dbReference type="Rhea" id="RHEA:42748"/>
        <dbReference type="Rhea" id="RHEA-COMP:10219"/>
        <dbReference type="Rhea" id="RHEA-COMP:10220"/>
        <dbReference type="ChEBI" id="CHEBI:15378"/>
        <dbReference type="ChEBI" id="CHEBI:57856"/>
        <dbReference type="ChEBI" id="CHEBI:59789"/>
        <dbReference type="ChEBI" id="CHEBI:74483"/>
        <dbReference type="ChEBI" id="CHEBI:82748"/>
        <dbReference type="EC" id="2.1.1.176"/>
    </reaction>
</comment>
<evidence type="ECO:0000256" key="4">
    <source>
        <dbReference type="ARBA" id="ARBA00012140"/>
    </source>
</evidence>
<dbReference type="Pfam" id="PF22458">
    <property type="entry name" value="RsmF-B_ferredox"/>
    <property type="match status" value="1"/>
</dbReference>
<dbReference type="Proteomes" id="UP000886469">
    <property type="component" value="Unassembled WGS sequence"/>
</dbReference>
<feature type="binding site" evidence="14">
    <location>
        <position position="268"/>
    </location>
    <ligand>
        <name>S-adenosyl-L-methionine</name>
        <dbReference type="ChEBI" id="CHEBI:59789"/>
    </ligand>
</feature>
<dbReference type="InterPro" id="IPR006027">
    <property type="entry name" value="NusB_RsmB_TIM44"/>
</dbReference>
<dbReference type="PROSITE" id="PS51686">
    <property type="entry name" value="SAM_MT_RSMB_NOP"/>
    <property type="match status" value="1"/>
</dbReference>
<sequence length="413" mass="45454">MALSLSLAARVIALVHTGQSLTQALTILGETAPAARAAAQDVAYGSLRWYGCGEFILRRLLARSLPHPQAQALLLGALYRLQTRPESGYMVVDQAVAAAGELAGGAFKGLVNGVLRNYLRQREALHAAMLEEDEAAQQHPGWWLARLRRSYPDHWQNIVTVGNSQPPMTLRVNRRRATLSDYSTRLQEAGLSARPLGGDALILDKPVPVDALPGFADGLVSIQDVGAQGAVQILEPLAGQRLLDACAAPGGKTGHLLEVADIDLLALDIDGSRTRLIEDNLRRLGLQATVQVADCRSTEQWWDGRFFDAILADVPCSASGVVRRHPDIKYLRRESDIRRFAHIQTEILDKLWPLLKPGGKLLYATCSVFPEENKAQIDAFLYRQPTAMRLAEKRLLPQEEHDGFFYALLRKAL</sequence>
<evidence type="ECO:0000256" key="13">
    <source>
        <dbReference type="ARBA" id="ARBA00047283"/>
    </source>
</evidence>
<evidence type="ECO:0000256" key="2">
    <source>
        <dbReference type="ARBA" id="ARBA00004496"/>
    </source>
</evidence>
<accession>A0ABX1T937</accession>
<protein>
    <recommendedName>
        <fullName evidence="4">16S rRNA (cytosine(967)-C(5))-methyltransferase</fullName>
        <ecNumber evidence="4">2.1.1.176</ecNumber>
    </recommendedName>
    <alternativeName>
        <fullName evidence="11">16S rRNA m5C967 methyltransferase</fullName>
    </alternativeName>
    <alternativeName>
        <fullName evidence="12">rRNA (cytosine-C(5)-)-methyltransferase RsmB</fullName>
    </alternativeName>
</protein>
<name>A0ABX1T937_9PROT</name>
<evidence type="ECO:0000256" key="1">
    <source>
        <dbReference type="ARBA" id="ARBA00002724"/>
    </source>
</evidence>
<feature type="binding site" evidence="14">
    <location>
        <position position="313"/>
    </location>
    <ligand>
        <name>S-adenosyl-L-methionine</name>
        <dbReference type="ChEBI" id="CHEBI:59789"/>
    </ligand>
</feature>
<dbReference type="CDD" id="cd02440">
    <property type="entry name" value="AdoMet_MTases"/>
    <property type="match status" value="1"/>
</dbReference>
<gene>
    <name evidence="16" type="primary">rsmB</name>
    <name evidence="16" type="ORF">E4Q08_13490</name>
</gene>
<evidence type="ECO:0000256" key="6">
    <source>
        <dbReference type="ARBA" id="ARBA00022552"/>
    </source>
</evidence>
<dbReference type="InterPro" id="IPR023267">
    <property type="entry name" value="RCMT"/>
</dbReference>
<dbReference type="EMBL" id="SPMX01000037">
    <property type="protein sequence ID" value="NMQ06189.1"/>
    <property type="molecule type" value="Genomic_DNA"/>
</dbReference>
<dbReference type="SUPFAM" id="SSF53335">
    <property type="entry name" value="S-adenosyl-L-methionine-dependent methyltransferases"/>
    <property type="match status" value="1"/>
</dbReference>
<comment type="subcellular location">
    <subcellularLocation>
        <location evidence="2">Cytoplasm</location>
    </subcellularLocation>
</comment>
<dbReference type="Gene3D" id="3.30.70.1170">
    <property type="entry name" value="Sun protein, domain 3"/>
    <property type="match status" value="1"/>
</dbReference>
<keyword evidence="6" id="KW-0698">rRNA processing</keyword>
<keyword evidence="10 14" id="KW-0694">RNA-binding</keyword>
<evidence type="ECO:0000256" key="12">
    <source>
        <dbReference type="ARBA" id="ARBA00031088"/>
    </source>
</evidence>
<dbReference type="PRINTS" id="PR02008">
    <property type="entry name" value="RCMTFAMILY"/>
</dbReference>
<dbReference type="PANTHER" id="PTHR22807:SF61">
    <property type="entry name" value="NOL1_NOP2_SUN FAMILY PROTEIN _ ANTITERMINATION NUSB DOMAIN-CONTAINING PROTEIN"/>
    <property type="match status" value="1"/>
</dbReference>
<feature type="binding site" evidence="14">
    <location>
        <begin position="246"/>
        <end position="252"/>
    </location>
    <ligand>
        <name>S-adenosyl-L-methionine</name>
        <dbReference type="ChEBI" id="CHEBI:59789"/>
    </ligand>
</feature>
<evidence type="ECO:0000256" key="11">
    <source>
        <dbReference type="ARBA" id="ARBA00030399"/>
    </source>
</evidence>
<dbReference type="InterPro" id="IPR001678">
    <property type="entry name" value="MeTrfase_RsmB-F_NOP2_dom"/>
</dbReference>
<evidence type="ECO:0000256" key="3">
    <source>
        <dbReference type="ARBA" id="ARBA00007494"/>
    </source>
</evidence>
<comment type="function">
    <text evidence="1">Specifically methylates the cytosine at position 967 (m5C967) of 16S rRNA.</text>
</comment>
<evidence type="ECO:0000313" key="17">
    <source>
        <dbReference type="Proteomes" id="UP000886469"/>
    </source>
</evidence>
<dbReference type="InterPro" id="IPR054728">
    <property type="entry name" value="RsmB-like_ferredoxin"/>
</dbReference>
<keyword evidence="5" id="KW-0963">Cytoplasm</keyword>
<dbReference type="Gene3D" id="1.10.287.730">
    <property type="entry name" value="Helix hairpin bin"/>
    <property type="match status" value="1"/>
</dbReference>
<dbReference type="SUPFAM" id="SSF48013">
    <property type="entry name" value="NusB-like"/>
    <property type="match status" value="1"/>
</dbReference>
<evidence type="ECO:0000256" key="14">
    <source>
        <dbReference type="PROSITE-ProRule" id="PRU01023"/>
    </source>
</evidence>